<sequence>MIKLHRIRESSVAWLRRKMPIPVFLLASLLVILLARDLAARRENPNPNPVAYLGAGNVPEVVLKENQVSQYVTTGRINGTPIEFLVDTGAVDVAMPYMVAQTLGLTLQPGGLSKTGNGDVRTWVARLETVDVGGLVAYDLNATILPNMQGDQVLLGMAYLRRMELVLRGGEMILRPYSSD</sequence>
<dbReference type="EMBL" id="FNNZ01000030">
    <property type="protein sequence ID" value="SDX49230.1"/>
    <property type="molecule type" value="Genomic_DNA"/>
</dbReference>
<dbReference type="AlphaFoldDB" id="A0A1H3C5B2"/>
<keyword evidence="1" id="KW-0378">Hydrolase</keyword>
<evidence type="ECO:0000313" key="1">
    <source>
        <dbReference type="EMBL" id="SDX49230.1"/>
    </source>
</evidence>
<dbReference type="Pfam" id="PF13975">
    <property type="entry name" value="gag-asp_proteas"/>
    <property type="match status" value="1"/>
</dbReference>
<accession>A0A1H3C5B2</accession>
<organism evidence="1 2">
    <name type="scientific">Thiocapsa roseopersicina</name>
    <dbReference type="NCBI Taxonomy" id="1058"/>
    <lineage>
        <taxon>Bacteria</taxon>
        <taxon>Pseudomonadati</taxon>
        <taxon>Pseudomonadota</taxon>
        <taxon>Gammaproteobacteria</taxon>
        <taxon>Chromatiales</taxon>
        <taxon>Chromatiaceae</taxon>
        <taxon>Thiocapsa</taxon>
    </lineage>
</organism>
<evidence type="ECO:0000313" key="2">
    <source>
        <dbReference type="Proteomes" id="UP000198816"/>
    </source>
</evidence>
<name>A0A1H3C5B2_THIRO</name>
<reference evidence="2" key="1">
    <citation type="submission" date="2016-10" db="EMBL/GenBank/DDBJ databases">
        <authorList>
            <person name="Varghese N."/>
            <person name="Submissions S."/>
        </authorList>
    </citation>
    <scope>NUCLEOTIDE SEQUENCE [LARGE SCALE GENOMIC DNA]</scope>
    <source>
        <strain evidence="2">DSM 217</strain>
    </source>
</reference>
<protein>
    <submittedName>
        <fullName evidence="1">Aspartyl protease family protein</fullName>
    </submittedName>
</protein>
<dbReference type="Proteomes" id="UP000198816">
    <property type="component" value="Unassembled WGS sequence"/>
</dbReference>
<dbReference type="STRING" id="1058.SAMN05421783_13026"/>
<dbReference type="CDD" id="cd05483">
    <property type="entry name" value="retropepsin_like_bacteria"/>
    <property type="match status" value="1"/>
</dbReference>
<dbReference type="Gene3D" id="2.40.70.10">
    <property type="entry name" value="Acid Proteases"/>
    <property type="match status" value="1"/>
</dbReference>
<keyword evidence="1" id="KW-0645">Protease</keyword>
<gene>
    <name evidence="1" type="ORF">SAMN05421783_13026</name>
</gene>
<dbReference type="OrthoDB" id="185963at2"/>
<proteinExistence type="predicted"/>
<dbReference type="InterPro" id="IPR021109">
    <property type="entry name" value="Peptidase_aspartic_dom_sf"/>
</dbReference>
<dbReference type="NCBIfam" id="TIGR02281">
    <property type="entry name" value="clan_AA_DTGA"/>
    <property type="match status" value="1"/>
</dbReference>
<keyword evidence="2" id="KW-1185">Reference proteome</keyword>
<dbReference type="GO" id="GO:0008233">
    <property type="term" value="F:peptidase activity"/>
    <property type="evidence" value="ECO:0007669"/>
    <property type="project" value="UniProtKB-KW"/>
</dbReference>
<dbReference type="InterPro" id="IPR011969">
    <property type="entry name" value="Clan_AA_Asp_peptidase_C"/>
</dbReference>
<dbReference type="RefSeq" id="WP_093037281.1">
    <property type="nucleotide sequence ID" value="NZ_FNNZ01000030.1"/>
</dbReference>
<dbReference type="InterPro" id="IPR034122">
    <property type="entry name" value="Retropepsin-like_bacterial"/>
</dbReference>
<dbReference type="GO" id="GO:0006508">
    <property type="term" value="P:proteolysis"/>
    <property type="evidence" value="ECO:0007669"/>
    <property type="project" value="UniProtKB-KW"/>
</dbReference>
<dbReference type="SUPFAM" id="SSF50630">
    <property type="entry name" value="Acid proteases"/>
    <property type="match status" value="1"/>
</dbReference>